<dbReference type="RefSeq" id="WP_157733524.1">
    <property type="nucleotide sequence ID" value="NZ_CP022540.1"/>
</dbReference>
<keyword evidence="1" id="KW-0812">Transmembrane</keyword>
<keyword evidence="3" id="KW-1185">Reference proteome</keyword>
<keyword evidence="1" id="KW-0472">Membrane</keyword>
<dbReference type="EMBL" id="CP022540">
    <property type="protein sequence ID" value="ASP21728.1"/>
    <property type="molecule type" value="Genomic_DNA"/>
</dbReference>
<dbReference type="AlphaFoldDB" id="A0A222E6U9"/>
<reference evidence="2 3" key="1">
    <citation type="submission" date="2017-07" db="EMBL/GenBank/DDBJ databases">
        <title>Genome Sequence of Antarctobacter heliothermus Strain SMS3 Isolated from a culture of the Diatom Skeletonema marinoi.</title>
        <authorList>
            <person name="Topel M."/>
            <person name="Pinder M.I.M."/>
            <person name="Johansson O.N."/>
            <person name="Kourtchenko O."/>
            <person name="Godhe A."/>
            <person name="Clarke A.K."/>
        </authorList>
    </citation>
    <scope>NUCLEOTIDE SEQUENCE [LARGE SCALE GENOMIC DNA]</scope>
    <source>
        <strain evidence="2 3">SMS3</strain>
    </source>
</reference>
<keyword evidence="1" id="KW-1133">Transmembrane helix</keyword>
<gene>
    <name evidence="2" type="ORF">ANTHELSMS3_03076</name>
</gene>
<evidence type="ECO:0000313" key="2">
    <source>
        <dbReference type="EMBL" id="ASP21728.1"/>
    </source>
</evidence>
<evidence type="ECO:0000313" key="3">
    <source>
        <dbReference type="Proteomes" id="UP000203589"/>
    </source>
</evidence>
<name>A0A222E6U9_9RHOB</name>
<organism evidence="2 3">
    <name type="scientific">Antarctobacter heliothermus</name>
    <dbReference type="NCBI Taxonomy" id="74033"/>
    <lineage>
        <taxon>Bacteria</taxon>
        <taxon>Pseudomonadati</taxon>
        <taxon>Pseudomonadota</taxon>
        <taxon>Alphaproteobacteria</taxon>
        <taxon>Rhodobacterales</taxon>
        <taxon>Roseobacteraceae</taxon>
        <taxon>Antarctobacter</taxon>
    </lineage>
</organism>
<sequence length="47" mass="4973">MTREGRSAPTRADSRQSERSDFWKLTALPLAFGAVGGVLAVLIGALV</sequence>
<accession>A0A222E6U9</accession>
<feature type="transmembrane region" description="Helical" evidence="1">
    <location>
        <begin position="21"/>
        <end position="46"/>
    </location>
</feature>
<proteinExistence type="predicted"/>
<dbReference type="KEGG" id="aht:ANTHELSMS3_03076"/>
<dbReference type="Proteomes" id="UP000203589">
    <property type="component" value="Chromosome"/>
</dbReference>
<protein>
    <submittedName>
        <fullName evidence="2">Uncharacterized protein</fullName>
    </submittedName>
</protein>
<evidence type="ECO:0000256" key="1">
    <source>
        <dbReference type="SAM" id="Phobius"/>
    </source>
</evidence>